<reference evidence="1 2" key="1">
    <citation type="submission" date="2017-07" db="EMBL/GenBank/DDBJ databases">
        <title>The genome sequence of Paludifilum halophilum highlights mechanisms for microbial adaptation to high salt environemnts.</title>
        <authorList>
            <person name="Belbahri L."/>
        </authorList>
    </citation>
    <scope>NUCLEOTIDE SEQUENCE [LARGE SCALE GENOMIC DNA]</scope>
    <source>
        <strain evidence="1 2">DSM 102817</strain>
    </source>
</reference>
<evidence type="ECO:0000313" key="1">
    <source>
        <dbReference type="EMBL" id="OYD06760.1"/>
    </source>
</evidence>
<gene>
    <name evidence="1" type="ORF">CHM34_14475</name>
</gene>
<protein>
    <submittedName>
        <fullName evidence="1">Uncharacterized protein</fullName>
    </submittedName>
</protein>
<dbReference type="AlphaFoldDB" id="A0A235B387"/>
<comment type="caution">
    <text evidence="1">The sequence shown here is derived from an EMBL/GenBank/DDBJ whole genome shotgun (WGS) entry which is preliminary data.</text>
</comment>
<accession>A0A235B387</accession>
<organism evidence="1 2">
    <name type="scientific">Paludifilum halophilum</name>
    <dbReference type="NCBI Taxonomy" id="1642702"/>
    <lineage>
        <taxon>Bacteria</taxon>
        <taxon>Bacillati</taxon>
        <taxon>Bacillota</taxon>
        <taxon>Bacilli</taxon>
        <taxon>Bacillales</taxon>
        <taxon>Thermoactinomycetaceae</taxon>
        <taxon>Paludifilum</taxon>
    </lineage>
</organism>
<keyword evidence="2" id="KW-1185">Reference proteome</keyword>
<evidence type="ECO:0000313" key="2">
    <source>
        <dbReference type="Proteomes" id="UP000215459"/>
    </source>
</evidence>
<sequence length="103" mass="11984">MEIGSRTQLSLMIRQTSSIGIWKAHFFLYYTEVIGMIQHDETTGEYIAICDTCERVIETKSNKEALLKAVSERMEPLGRMELMGIDFDKIYCYDCMAMNSYFK</sequence>
<dbReference type="EMBL" id="NOWF01000009">
    <property type="protein sequence ID" value="OYD06760.1"/>
    <property type="molecule type" value="Genomic_DNA"/>
</dbReference>
<proteinExistence type="predicted"/>
<name>A0A235B387_9BACL</name>
<dbReference type="Proteomes" id="UP000215459">
    <property type="component" value="Unassembled WGS sequence"/>
</dbReference>